<evidence type="ECO:0000256" key="2">
    <source>
        <dbReference type="ARBA" id="ARBA00023315"/>
    </source>
</evidence>
<evidence type="ECO:0000313" key="4">
    <source>
        <dbReference type="EMBL" id="GHJ27371.1"/>
    </source>
</evidence>
<reference evidence="4" key="1">
    <citation type="submission" date="2024-05" db="EMBL/GenBank/DDBJ databases">
        <title>Whole genome shotgun sequence of Streptomyces hygroscopicus NBRC 113678.</title>
        <authorList>
            <person name="Komaki H."/>
            <person name="Tamura T."/>
        </authorList>
    </citation>
    <scope>NUCLEOTIDE SEQUENCE</scope>
    <source>
        <strain evidence="4">N11-34</strain>
    </source>
</reference>
<comment type="caution">
    <text evidence="4">The sequence shown here is derived from an EMBL/GenBank/DDBJ whole genome shotgun (WGS) entry which is preliminary data.</text>
</comment>
<dbReference type="Gene3D" id="3.40.47.10">
    <property type="match status" value="1"/>
</dbReference>
<evidence type="ECO:0000259" key="3">
    <source>
        <dbReference type="Pfam" id="PF00109"/>
    </source>
</evidence>
<dbReference type="PANTHER" id="PTHR11712:SF322">
    <property type="entry name" value="POLYKETIDE BETA-KETOACYL SYNTHASE 2-RELATED"/>
    <property type="match status" value="1"/>
</dbReference>
<keyword evidence="1" id="KW-0808">Transferase</keyword>
<dbReference type="SUPFAM" id="SSF53901">
    <property type="entry name" value="Thiolase-like"/>
    <property type="match status" value="2"/>
</dbReference>
<name>A0ABQ3TVJ5_STRHY</name>
<protein>
    <submittedName>
        <fullName evidence="4">3-oxoacyl-ACP synthase</fullName>
    </submittedName>
</protein>
<dbReference type="Proteomes" id="UP001054854">
    <property type="component" value="Unassembled WGS sequence"/>
</dbReference>
<keyword evidence="2" id="KW-0012">Acyltransferase</keyword>
<organism evidence="4 5">
    <name type="scientific">Streptomyces hygroscopicus</name>
    <dbReference type="NCBI Taxonomy" id="1912"/>
    <lineage>
        <taxon>Bacteria</taxon>
        <taxon>Bacillati</taxon>
        <taxon>Actinomycetota</taxon>
        <taxon>Actinomycetes</taxon>
        <taxon>Kitasatosporales</taxon>
        <taxon>Streptomycetaceae</taxon>
        <taxon>Streptomyces</taxon>
        <taxon>Streptomyces violaceusniger group</taxon>
    </lineage>
</organism>
<feature type="domain" description="Beta-ketoacyl synthase-like N-terminal" evidence="3">
    <location>
        <begin position="12"/>
        <end position="232"/>
    </location>
</feature>
<dbReference type="Pfam" id="PF00109">
    <property type="entry name" value="ketoacyl-synt"/>
    <property type="match status" value="1"/>
</dbReference>
<dbReference type="PANTHER" id="PTHR11712">
    <property type="entry name" value="POLYKETIDE SYNTHASE-RELATED"/>
    <property type="match status" value="1"/>
</dbReference>
<evidence type="ECO:0000313" key="5">
    <source>
        <dbReference type="Proteomes" id="UP001054854"/>
    </source>
</evidence>
<gene>
    <name evidence="4" type="primary">fabF_2</name>
    <name evidence="4" type="ORF">TPA0910_18040</name>
</gene>
<dbReference type="RefSeq" id="WP_236256546.1">
    <property type="nucleotide sequence ID" value="NZ_BNEK01000003.1"/>
</dbReference>
<dbReference type="InterPro" id="IPR016039">
    <property type="entry name" value="Thiolase-like"/>
</dbReference>
<dbReference type="InterPro" id="IPR000794">
    <property type="entry name" value="Beta-ketoacyl_synthase"/>
</dbReference>
<evidence type="ECO:0000256" key="1">
    <source>
        <dbReference type="ARBA" id="ARBA00022679"/>
    </source>
</evidence>
<dbReference type="EMBL" id="BNEK01000003">
    <property type="protein sequence ID" value="GHJ27371.1"/>
    <property type="molecule type" value="Genomic_DNA"/>
</dbReference>
<keyword evidence="5" id="KW-1185">Reference proteome</keyword>
<dbReference type="InterPro" id="IPR014030">
    <property type="entry name" value="Ketoacyl_synth_N"/>
</dbReference>
<proteinExistence type="predicted"/>
<sequence>MSGGTALVNRPVITAWSAVSPFGIGRAAFTEGIRERRPAAAPLEEERWQAAGDRACLVPDFDLRTVLGKKGVRSMDRVTGLAVTTVARLLDDAPRNRWVATGEDAALVLGTTTGSVQSQMDFTRDSLTGEKPYLVDPARFPNAVMNCAAGQSAIWHQLKGPNTTIAGGHAAGLYALNYARRLLTFGRARTVLCGAVEEFSHARSWLESHAHQPDTEGPAQLPGEGCGLLLVEQRGPDARDGADAPDGAEQPVLAEILAVEMGIALDGGVRPALAACLRRALERAQVRPEEIWAVSTSEAPGPSGEQERAAVAEAAVGADPVHLTQAALIGDTGAAAAAFQIAGVLVHAETTPGAAGRVALVTSVDRDGAVGCALLRLAGPR</sequence>
<accession>A0ABQ3TVJ5</accession>